<evidence type="ECO:0000313" key="8">
    <source>
        <dbReference type="EMBL" id="GEO06166.1"/>
    </source>
</evidence>
<comment type="subcellular location">
    <subcellularLocation>
        <location evidence="1">Cell outer membrane</location>
    </subcellularLocation>
</comment>
<gene>
    <name evidence="8" type="ORF">AAE02nite_38300</name>
</gene>
<dbReference type="InterPro" id="IPR006665">
    <property type="entry name" value="OmpA-like"/>
</dbReference>
<dbReference type="InterPro" id="IPR050330">
    <property type="entry name" value="Bact_OuterMem_StrucFunc"/>
</dbReference>
<keyword evidence="3" id="KW-0998">Cell outer membrane</keyword>
<keyword evidence="6" id="KW-0812">Transmembrane</keyword>
<evidence type="ECO:0000256" key="1">
    <source>
        <dbReference type="ARBA" id="ARBA00004442"/>
    </source>
</evidence>
<dbReference type="InterPro" id="IPR006664">
    <property type="entry name" value="OMP_bac"/>
</dbReference>
<evidence type="ECO:0000256" key="5">
    <source>
        <dbReference type="SAM" id="MobiDB-lite"/>
    </source>
</evidence>
<dbReference type="InterPro" id="IPR036737">
    <property type="entry name" value="OmpA-like_sf"/>
</dbReference>
<feature type="compositionally biased region" description="Basic and acidic residues" evidence="5">
    <location>
        <begin position="203"/>
        <end position="213"/>
    </location>
</feature>
<feature type="compositionally biased region" description="Polar residues" evidence="5">
    <location>
        <begin position="190"/>
        <end position="200"/>
    </location>
</feature>
<dbReference type="GO" id="GO:0009279">
    <property type="term" value="C:cell outer membrane"/>
    <property type="evidence" value="ECO:0007669"/>
    <property type="project" value="UniProtKB-SubCell"/>
</dbReference>
<dbReference type="SUPFAM" id="SSF103088">
    <property type="entry name" value="OmpA-like"/>
    <property type="match status" value="1"/>
</dbReference>
<dbReference type="PROSITE" id="PS51123">
    <property type="entry name" value="OMPA_2"/>
    <property type="match status" value="1"/>
</dbReference>
<dbReference type="PANTHER" id="PTHR30329:SF21">
    <property type="entry name" value="LIPOPROTEIN YIAD-RELATED"/>
    <property type="match status" value="1"/>
</dbReference>
<dbReference type="RefSeq" id="WP_146901652.1">
    <property type="nucleotide sequence ID" value="NZ_BJYS01000032.1"/>
</dbReference>
<dbReference type="Pfam" id="PF00691">
    <property type="entry name" value="OmpA"/>
    <property type="match status" value="1"/>
</dbReference>
<feature type="region of interest" description="Disordered" evidence="5">
    <location>
        <begin position="189"/>
        <end position="213"/>
    </location>
</feature>
<evidence type="ECO:0000256" key="6">
    <source>
        <dbReference type="SAM" id="Phobius"/>
    </source>
</evidence>
<dbReference type="OrthoDB" id="853367at2"/>
<evidence type="ECO:0000256" key="2">
    <source>
        <dbReference type="ARBA" id="ARBA00023136"/>
    </source>
</evidence>
<organism evidence="8 9">
    <name type="scientific">Adhaeribacter aerolatus</name>
    <dbReference type="NCBI Taxonomy" id="670289"/>
    <lineage>
        <taxon>Bacteria</taxon>
        <taxon>Pseudomonadati</taxon>
        <taxon>Bacteroidota</taxon>
        <taxon>Cytophagia</taxon>
        <taxon>Cytophagales</taxon>
        <taxon>Hymenobacteraceae</taxon>
        <taxon>Adhaeribacter</taxon>
    </lineage>
</organism>
<evidence type="ECO:0000259" key="7">
    <source>
        <dbReference type="PROSITE" id="PS51123"/>
    </source>
</evidence>
<proteinExistence type="predicted"/>
<dbReference type="PANTHER" id="PTHR30329">
    <property type="entry name" value="STATOR ELEMENT OF FLAGELLAR MOTOR COMPLEX"/>
    <property type="match status" value="1"/>
</dbReference>
<accession>A0A512B2H6</accession>
<keyword evidence="2 4" id="KW-0472">Membrane</keyword>
<dbReference type="Gene3D" id="3.30.1330.60">
    <property type="entry name" value="OmpA-like domain"/>
    <property type="match status" value="1"/>
</dbReference>
<dbReference type="Proteomes" id="UP000321532">
    <property type="component" value="Unassembled WGS sequence"/>
</dbReference>
<dbReference type="PRINTS" id="PR01021">
    <property type="entry name" value="OMPADOMAIN"/>
</dbReference>
<comment type="caution">
    <text evidence="8">The sequence shown here is derived from an EMBL/GenBank/DDBJ whole genome shotgun (WGS) entry which is preliminary data.</text>
</comment>
<keyword evidence="6" id="KW-1133">Transmembrane helix</keyword>
<feature type="domain" description="OmpA-like" evidence="7">
    <location>
        <begin position="94"/>
        <end position="213"/>
    </location>
</feature>
<sequence>MADLDVQPKKSRPWWIWLLLALIAIAVIFVLSRGCNRTNDDADAVGTTMTDTTTTTAAADGTATDDGWGTVDFNAPAATYEEITDRDINVRGNDDYAIYSVDETVLFDTDKSTIKPQAAEKLKQIAGSMGKRFANSQVRIYGYTDAQGSASYNKELAEQRAAAVQTWLTQNGNIAQDNVTLHPVGESRPVASNETAAGRQQNRRVEIVARRSE</sequence>
<keyword evidence="9" id="KW-1185">Reference proteome</keyword>
<evidence type="ECO:0000256" key="4">
    <source>
        <dbReference type="PROSITE-ProRule" id="PRU00473"/>
    </source>
</evidence>
<reference evidence="8 9" key="1">
    <citation type="submission" date="2019-07" db="EMBL/GenBank/DDBJ databases">
        <title>Whole genome shotgun sequence of Adhaeribacter aerolatus NBRC 106133.</title>
        <authorList>
            <person name="Hosoyama A."/>
            <person name="Uohara A."/>
            <person name="Ohji S."/>
            <person name="Ichikawa N."/>
        </authorList>
    </citation>
    <scope>NUCLEOTIDE SEQUENCE [LARGE SCALE GENOMIC DNA]</scope>
    <source>
        <strain evidence="8 9">NBRC 106133</strain>
    </source>
</reference>
<evidence type="ECO:0000313" key="9">
    <source>
        <dbReference type="Proteomes" id="UP000321532"/>
    </source>
</evidence>
<dbReference type="EMBL" id="BJYS01000032">
    <property type="protein sequence ID" value="GEO06166.1"/>
    <property type="molecule type" value="Genomic_DNA"/>
</dbReference>
<dbReference type="AlphaFoldDB" id="A0A512B2H6"/>
<evidence type="ECO:0000256" key="3">
    <source>
        <dbReference type="ARBA" id="ARBA00023237"/>
    </source>
</evidence>
<name>A0A512B2H6_9BACT</name>
<dbReference type="CDD" id="cd07185">
    <property type="entry name" value="OmpA_C-like"/>
    <property type="match status" value="1"/>
</dbReference>
<feature type="transmembrane region" description="Helical" evidence="6">
    <location>
        <begin position="14"/>
        <end position="31"/>
    </location>
</feature>
<protein>
    <recommendedName>
        <fullName evidence="7">OmpA-like domain-containing protein</fullName>
    </recommendedName>
</protein>